<dbReference type="PANTHER" id="PTHR42833">
    <property type="entry name" value="URIDYLATE KINASE"/>
    <property type="match status" value="1"/>
</dbReference>
<dbReference type="CDD" id="cd04253">
    <property type="entry name" value="AAK_UMPK-PyrH-Pf"/>
    <property type="match status" value="1"/>
</dbReference>
<organism evidence="13 14">
    <name type="scientific">Methanothrix harundinacea (strain 6Ac)</name>
    <name type="common">Methanosaeta harundinacea</name>
    <dbReference type="NCBI Taxonomy" id="1110509"/>
    <lineage>
        <taxon>Archaea</taxon>
        <taxon>Methanobacteriati</taxon>
        <taxon>Methanobacteriota</taxon>
        <taxon>Stenosarchaea group</taxon>
        <taxon>Methanomicrobia</taxon>
        <taxon>Methanotrichales</taxon>
        <taxon>Methanotrichaceae</taxon>
        <taxon>Methanothrix</taxon>
    </lineage>
</organism>
<comment type="subcellular location">
    <subcellularLocation>
        <location evidence="1 11">Cytoplasm</location>
    </subcellularLocation>
</comment>
<keyword evidence="5 11" id="KW-0808">Transferase</keyword>
<keyword evidence="7 11" id="KW-0418">Kinase</keyword>
<dbReference type="Proteomes" id="UP000005877">
    <property type="component" value="Chromosome"/>
</dbReference>
<comment type="catalytic activity">
    <reaction evidence="10 11">
        <text>UMP + ATP = UDP + ADP</text>
        <dbReference type="Rhea" id="RHEA:24400"/>
        <dbReference type="ChEBI" id="CHEBI:30616"/>
        <dbReference type="ChEBI" id="CHEBI:57865"/>
        <dbReference type="ChEBI" id="CHEBI:58223"/>
        <dbReference type="ChEBI" id="CHEBI:456216"/>
        <dbReference type="EC" id="2.7.4.22"/>
    </reaction>
</comment>
<dbReference type="PIRSF" id="PIRSF005650">
    <property type="entry name" value="Uridylate_kin"/>
    <property type="match status" value="1"/>
</dbReference>
<feature type="binding site" evidence="11">
    <location>
        <position position="166"/>
    </location>
    <ligand>
        <name>ATP</name>
        <dbReference type="ChEBI" id="CHEBI:30616"/>
    </ligand>
</feature>
<dbReference type="InterPro" id="IPR001048">
    <property type="entry name" value="Asp/Glu/Uridylate_kinase"/>
</dbReference>
<keyword evidence="6 11" id="KW-0547">Nucleotide-binding</keyword>
<keyword evidence="9 11" id="KW-0665">Pyrimidine biosynthesis</keyword>
<comment type="caution">
    <text evidence="11">Lacks conserved residue(s) required for the propagation of feature annotation.</text>
</comment>
<feature type="binding site" evidence="11">
    <location>
        <position position="66"/>
    </location>
    <ligand>
        <name>ATP</name>
        <dbReference type="ChEBI" id="CHEBI:30616"/>
    </ligand>
</feature>
<feature type="binding site" evidence="11">
    <location>
        <position position="157"/>
    </location>
    <ligand>
        <name>ATP</name>
        <dbReference type="ChEBI" id="CHEBI:30616"/>
    </ligand>
</feature>
<dbReference type="NCBIfam" id="TIGR02076">
    <property type="entry name" value="pyrH_arch"/>
    <property type="match status" value="1"/>
</dbReference>
<evidence type="ECO:0000313" key="14">
    <source>
        <dbReference type="Proteomes" id="UP000005877"/>
    </source>
</evidence>
<dbReference type="GO" id="GO:0033862">
    <property type="term" value="F:UMP kinase activity"/>
    <property type="evidence" value="ECO:0007669"/>
    <property type="project" value="UniProtKB-EC"/>
</dbReference>
<evidence type="ECO:0000256" key="5">
    <source>
        <dbReference type="ARBA" id="ARBA00022679"/>
    </source>
</evidence>
<dbReference type="GO" id="GO:0044210">
    <property type="term" value="P:'de novo' CTP biosynthetic process"/>
    <property type="evidence" value="ECO:0007669"/>
    <property type="project" value="UniProtKB-UniRule"/>
</dbReference>
<evidence type="ECO:0000256" key="3">
    <source>
        <dbReference type="ARBA" id="ARBA00007614"/>
    </source>
</evidence>
<comment type="function">
    <text evidence="11">Catalyzes the reversible phosphorylation of UMP to UDP.</text>
</comment>
<keyword evidence="14" id="KW-1185">Reference proteome</keyword>
<name>G7WLS5_METH6</name>
<dbReference type="GO" id="GO:0005737">
    <property type="term" value="C:cytoplasm"/>
    <property type="evidence" value="ECO:0007669"/>
    <property type="project" value="UniProtKB-SubCell"/>
</dbReference>
<evidence type="ECO:0000256" key="1">
    <source>
        <dbReference type="ARBA" id="ARBA00004496"/>
    </source>
</evidence>
<proteinExistence type="inferred from homology"/>
<feature type="binding site" evidence="11">
    <location>
        <position position="83"/>
    </location>
    <ligand>
        <name>UMP</name>
        <dbReference type="ChEBI" id="CHEBI:57865"/>
    </ligand>
</feature>
<dbReference type="EC" id="2.7.4.22" evidence="11"/>
<evidence type="ECO:0000256" key="7">
    <source>
        <dbReference type="ARBA" id="ARBA00022777"/>
    </source>
</evidence>
<dbReference type="EMBL" id="CP003117">
    <property type="protein sequence ID" value="AET63668.1"/>
    <property type="molecule type" value="Genomic_DNA"/>
</dbReference>
<evidence type="ECO:0000256" key="6">
    <source>
        <dbReference type="ARBA" id="ARBA00022741"/>
    </source>
</evidence>
<sequence>MGELNHKQPIYPPIILPSPMILVYSLGGSILAGRDAESLKGYAHALKELAEEHQVFVVVGGGKIAREYIAKARALAASEAFCDLLGIGATKMNAMLLIAALGRAAAPEPAESYAGALSASAGGKIVVLGGMAPGQTTDAVAALLAEYVGADRLIVATSVEGVYSADPEIDPGAKKFDKMTAKDLVRLAMETEMKAGSRSPVDPLAAKILERSRIPAAVVYGGEVENLKRGAEGGHSGTEIS</sequence>
<dbReference type="AlphaFoldDB" id="G7WLS5"/>
<evidence type="ECO:0000259" key="12">
    <source>
        <dbReference type="Pfam" id="PF00696"/>
    </source>
</evidence>
<dbReference type="PATRIC" id="fig|1110509.7.peg.322"/>
<feature type="binding site" evidence="11">
    <location>
        <begin position="28"/>
        <end position="29"/>
    </location>
    <ligand>
        <name>ATP</name>
        <dbReference type="ChEBI" id="CHEBI:30616"/>
    </ligand>
</feature>
<comment type="subunit">
    <text evidence="11">Homohexamer.</text>
</comment>
<feature type="binding site" evidence="11">
    <location>
        <position position="62"/>
    </location>
    <ligand>
        <name>ATP</name>
        <dbReference type="ChEBI" id="CHEBI:30616"/>
    </ligand>
</feature>
<accession>G7WLS5</accession>
<dbReference type="Pfam" id="PF00696">
    <property type="entry name" value="AA_kinase"/>
    <property type="match status" value="1"/>
</dbReference>
<evidence type="ECO:0000313" key="13">
    <source>
        <dbReference type="EMBL" id="AET63668.1"/>
    </source>
</evidence>
<keyword evidence="4 11" id="KW-0963">Cytoplasm</keyword>
<reference evidence="13 14" key="1">
    <citation type="journal article" date="2012" name="PLoS ONE">
        <title>The genome characteristics and predicted function of methyl-group oxidation pathway in the obligate aceticlastic methanogens, Methanosaeta spp.</title>
        <authorList>
            <person name="Zhu J."/>
            <person name="Zheng H."/>
            <person name="Ai G."/>
            <person name="Zhang G."/>
            <person name="Liu D."/>
            <person name="Liu X."/>
            <person name="Dong X."/>
        </authorList>
    </citation>
    <scope>NUCLEOTIDE SEQUENCE [LARGE SCALE GENOMIC DNA]</scope>
    <source>
        <strain evidence="13 14">6Ac</strain>
    </source>
</reference>
<feature type="binding site" evidence="11">
    <location>
        <begin position="131"/>
        <end position="137"/>
    </location>
    <ligand>
        <name>UMP</name>
        <dbReference type="ChEBI" id="CHEBI:57865"/>
    </ligand>
</feature>
<dbReference type="STRING" id="1110509.Mhar_0280"/>
<evidence type="ECO:0000256" key="8">
    <source>
        <dbReference type="ARBA" id="ARBA00022840"/>
    </source>
</evidence>
<feature type="binding site" evidence="11">
    <location>
        <position position="61"/>
    </location>
    <ligand>
        <name>UMP</name>
        <dbReference type="ChEBI" id="CHEBI:57865"/>
    </ligand>
</feature>
<comment type="activity regulation">
    <text evidence="11">Inhibited by UTP.</text>
</comment>
<dbReference type="UniPathway" id="UPA00159">
    <property type="reaction ID" value="UER00275"/>
</dbReference>
<dbReference type="Gene3D" id="3.40.1160.10">
    <property type="entry name" value="Acetylglutamate kinase-like"/>
    <property type="match status" value="1"/>
</dbReference>
<dbReference type="HOGENOM" id="CLU_079546_0_0_2"/>
<keyword evidence="8 11" id="KW-0067">ATP-binding</keyword>
<comment type="similarity">
    <text evidence="3 11">Belongs to the UMP kinase family.</text>
</comment>
<evidence type="ECO:0000256" key="10">
    <source>
        <dbReference type="ARBA" id="ARBA00047767"/>
    </source>
</evidence>
<dbReference type="GO" id="GO:0005524">
    <property type="term" value="F:ATP binding"/>
    <property type="evidence" value="ECO:0007669"/>
    <property type="project" value="UniProtKB-KW"/>
</dbReference>
<comment type="pathway">
    <text evidence="2 11">Pyrimidine metabolism; CTP biosynthesis via de novo pathway; UDP from UMP (UMPK route): step 1/1.</text>
</comment>
<dbReference type="KEGG" id="mhi:Mhar_0280"/>
<dbReference type="GO" id="GO:0006225">
    <property type="term" value="P:UDP biosynthetic process"/>
    <property type="evidence" value="ECO:0007669"/>
    <property type="project" value="TreeGrafter"/>
</dbReference>
<dbReference type="InterPro" id="IPR036393">
    <property type="entry name" value="AceGlu_kinase-like_sf"/>
</dbReference>
<evidence type="ECO:0000256" key="11">
    <source>
        <dbReference type="HAMAP-Rule" id="MF_01220"/>
    </source>
</evidence>
<evidence type="ECO:0000256" key="2">
    <source>
        <dbReference type="ARBA" id="ARBA00004791"/>
    </source>
</evidence>
<dbReference type="InterPro" id="IPR011818">
    <property type="entry name" value="Uridylate_kinase_arch/spir"/>
</dbReference>
<feature type="domain" description="Aspartate/glutamate/uridylate kinase" evidence="12">
    <location>
        <begin position="20"/>
        <end position="219"/>
    </location>
</feature>
<dbReference type="PANTHER" id="PTHR42833:SF4">
    <property type="entry name" value="URIDYLATE KINASE PUMPKIN, CHLOROPLASTIC"/>
    <property type="match status" value="1"/>
</dbReference>
<feature type="binding site" evidence="11">
    <location>
        <position position="163"/>
    </location>
    <ligand>
        <name>ATP</name>
        <dbReference type="ChEBI" id="CHEBI:30616"/>
    </ligand>
</feature>
<protein>
    <recommendedName>
        <fullName evidence="11">Uridylate kinase</fullName>
        <shortName evidence="11">UK</shortName>
        <ecNumber evidence="11">2.7.4.22</ecNumber>
    </recommendedName>
    <alternativeName>
        <fullName evidence="11">Uridine monophosphate kinase</fullName>
        <shortName evidence="11">UMP kinase</shortName>
        <shortName evidence="11">UMPK</shortName>
    </alternativeName>
</protein>
<gene>
    <name evidence="11" type="primary">pyrH</name>
    <name evidence="13" type="ordered locus">Mhar_0280</name>
</gene>
<evidence type="ECO:0000256" key="4">
    <source>
        <dbReference type="ARBA" id="ARBA00022490"/>
    </source>
</evidence>
<dbReference type="InterPro" id="IPR011817">
    <property type="entry name" value="Uridylate_kinase"/>
</dbReference>
<evidence type="ECO:0000256" key="9">
    <source>
        <dbReference type="ARBA" id="ARBA00022975"/>
    </source>
</evidence>
<dbReference type="SUPFAM" id="SSF53633">
    <property type="entry name" value="Carbamate kinase-like"/>
    <property type="match status" value="1"/>
</dbReference>
<dbReference type="HAMAP" id="MF_01220_A">
    <property type="entry name" value="PyrH_A"/>
    <property type="match status" value="1"/>
</dbReference>